<dbReference type="Pfam" id="PF00106">
    <property type="entry name" value="adh_short"/>
    <property type="match status" value="1"/>
</dbReference>
<dbReference type="InterPro" id="IPR020904">
    <property type="entry name" value="Sc_DH/Rdtase_CS"/>
</dbReference>
<proteinExistence type="inferred from homology"/>
<dbReference type="PROSITE" id="PS00061">
    <property type="entry name" value="ADH_SHORT"/>
    <property type="match status" value="1"/>
</dbReference>
<keyword evidence="2" id="KW-0521">NADP</keyword>
<dbReference type="PANTHER" id="PTHR43618">
    <property type="entry name" value="7-ALPHA-HYDROXYSTEROID DEHYDROGENASE"/>
    <property type="match status" value="1"/>
</dbReference>
<comment type="similarity">
    <text evidence="1">Belongs to the short-chain dehydrogenases/reductases (SDR) family.</text>
</comment>
<dbReference type="InterPro" id="IPR052178">
    <property type="entry name" value="Sec_Metab_Biosynth_SDR"/>
</dbReference>
<keyword evidence="5" id="KW-1185">Reference proteome</keyword>
<dbReference type="InterPro" id="IPR002347">
    <property type="entry name" value="SDR_fam"/>
</dbReference>
<dbReference type="Proteomes" id="UP001337655">
    <property type="component" value="Unassembled WGS sequence"/>
</dbReference>
<evidence type="ECO:0000313" key="5">
    <source>
        <dbReference type="Proteomes" id="UP001337655"/>
    </source>
</evidence>
<dbReference type="SUPFAM" id="SSF51735">
    <property type="entry name" value="NAD(P)-binding Rossmann-fold domains"/>
    <property type="match status" value="1"/>
</dbReference>
<name>A0AAV9P762_9PEZI</name>
<evidence type="ECO:0000313" key="4">
    <source>
        <dbReference type="EMBL" id="KAK5168871.1"/>
    </source>
</evidence>
<evidence type="ECO:0000256" key="2">
    <source>
        <dbReference type="ARBA" id="ARBA00022857"/>
    </source>
</evidence>
<dbReference type="GO" id="GO:0016491">
    <property type="term" value="F:oxidoreductase activity"/>
    <property type="evidence" value="ECO:0007669"/>
    <property type="project" value="UniProtKB-KW"/>
</dbReference>
<evidence type="ECO:0000256" key="1">
    <source>
        <dbReference type="ARBA" id="ARBA00006484"/>
    </source>
</evidence>
<dbReference type="CDD" id="cd05233">
    <property type="entry name" value="SDR_c"/>
    <property type="match status" value="1"/>
</dbReference>
<dbReference type="EMBL" id="JAVRRT010000009">
    <property type="protein sequence ID" value="KAK5168871.1"/>
    <property type="molecule type" value="Genomic_DNA"/>
</dbReference>
<dbReference type="PRINTS" id="PR00081">
    <property type="entry name" value="GDHRDH"/>
</dbReference>
<dbReference type="RefSeq" id="XP_064658337.1">
    <property type="nucleotide sequence ID" value="XM_064803422.1"/>
</dbReference>
<dbReference type="GeneID" id="89927520"/>
<sequence length="294" mass="31550">MATKSTYDRSNLTSVDGLIAVVTGGGTGLGLIIARTLEANGATVFITGRRQDKLDEAVKSAQHGRIHAIQGSTTSHDDLQRAVDFVTEKTAYIDLLVNNAGQTTFDSSPNARPKPTGQSSVAEIRDYYFNYRPQELWRDTLETNIAAVFTTSMAFLELLDAGNKRRASELPKSQIIVIGSTGGLTRFTDSFIYNASKSGVHHLIKNLGGFLVPHDIRTNIIAPGWFPSDMTAAVSKAYESTGGVMPRELVPQQRMGNPDELAGTVLYLASKAGGFCNGATLVIDGGFLQNHAGP</sequence>
<dbReference type="Gene3D" id="3.40.50.720">
    <property type="entry name" value="NAD(P)-binding Rossmann-like Domain"/>
    <property type="match status" value="1"/>
</dbReference>
<comment type="caution">
    <text evidence="4">The sequence shown here is derived from an EMBL/GenBank/DDBJ whole genome shotgun (WGS) entry which is preliminary data.</text>
</comment>
<evidence type="ECO:0000256" key="3">
    <source>
        <dbReference type="ARBA" id="ARBA00023002"/>
    </source>
</evidence>
<organism evidence="4 5">
    <name type="scientific">Saxophila tyrrhenica</name>
    <dbReference type="NCBI Taxonomy" id="1690608"/>
    <lineage>
        <taxon>Eukaryota</taxon>
        <taxon>Fungi</taxon>
        <taxon>Dikarya</taxon>
        <taxon>Ascomycota</taxon>
        <taxon>Pezizomycotina</taxon>
        <taxon>Dothideomycetes</taxon>
        <taxon>Dothideomycetidae</taxon>
        <taxon>Mycosphaerellales</taxon>
        <taxon>Extremaceae</taxon>
        <taxon>Saxophila</taxon>
    </lineage>
</organism>
<dbReference type="PANTHER" id="PTHR43618:SF18">
    <property type="entry name" value="SHORT CHAIN DEHYDROGENASE_REDUCTASE FAMILY (AFU_ORTHOLOGUE AFUA_5G12480)"/>
    <property type="match status" value="1"/>
</dbReference>
<dbReference type="AlphaFoldDB" id="A0AAV9P762"/>
<keyword evidence="3" id="KW-0560">Oxidoreductase</keyword>
<protein>
    <submittedName>
        <fullName evidence="4">Uncharacterized protein</fullName>
    </submittedName>
</protein>
<accession>A0AAV9P762</accession>
<gene>
    <name evidence="4" type="ORF">LTR77_006180</name>
</gene>
<dbReference type="InterPro" id="IPR036291">
    <property type="entry name" value="NAD(P)-bd_dom_sf"/>
</dbReference>
<reference evidence="4 5" key="1">
    <citation type="submission" date="2023-08" db="EMBL/GenBank/DDBJ databases">
        <title>Black Yeasts Isolated from many extreme environments.</title>
        <authorList>
            <person name="Coleine C."/>
            <person name="Stajich J.E."/>
            <person name="Selbmann L."/>
        </authorList>
    </citation>
    <scope>NUCLEOTIDE SEQUENCE [LARGE SCALE GENOMIC DNA]</scope>
    <source>
        <strain evidence="4 5">CCFEE 5935</strain>
    </source>
</reference>